<comment type="caution">
    <text evidence="4">The sequence shown here is derived from an EMBL/GenBank/DDBJ whole genome shotgun (WGS) entry which is preliminary data.</text>
</comment>
<evidence type="ECO:0000313" key="4">
    <source>
        <dbReference type="EMBL" id="MCW8108015.1"/>
    </source>
</evidence>
<dbReference type="PROSITE" id="PS51186">
    <property type="entry name" value="GNAT"/>
    <property type="match status" value="1"/>
</dbReference>
<evidence type="ECO:0000313" key="5">
    <source>
        <dbReference type="Proteomes" id="UP001142810"/>
    </source>
</evidence>
<keyword evidence="5" id="KW-1185">Reference proteome</keyword>
<organism evidence="4 5">
    <name type="scientific">Alteromonas aquimaris</name>
    <dbReference type="NCBI Taxonomy" id="2998417"/>
    <lineage>
        <taxon>Bacteria</taxon>
        <taxon>Pseudomonadati</taxon>
        <taxon>Pseudomonadota</taxon>
        <taxon>Gammaproteobacteria</taxon>
        <taxon>Alteromonadales</taxon>
        <taxon>Alteromonadaceae</taxon>
        <taxon>Alteromonas/Salinimonas group</taxon>
        <taxon>Alteromonas</taxon>
    </lineage>
</organism>
<sequence>MLNQTISVDDPMAPDIVGMLESHLIDMRATSPPECVHALDVNALKAPNILFFSMRQEGHLLGVVALKELSAVHAEIKSMRTSAAARRKGVASALLSHLINISKKRGYRTVSLETGTQAFFAPAHELYRKFGFTECGPFADYQLDPHSIFMQKHL</sequence>
<accession>A0ABT3P645</accession>
<dbReference type="InterPro" id="IPR050832">
    <property type="entry name" value="Bact_Acetyltransf"/>
</dbReference>
<evidence type="ECO:0000256" key="2">
    <source>
        <dbReference type="ARBA" id="ARBA00023315"/>
    </source>
</evidence>
<keyword evidence="1" id="KW-0808">Transferase</keyword>
<name>A0ABT3P645_9ALTE</name>
<evidence type="ECO:0000259" key="3">
    <source>
        <dbReference type="PROSITE" id="PS51186"/>
    </source>
</evidence>
<proteinExistence type="predicted"/>
<dbReference type="CDD" id="cd04301">
    <property type="entry name" value="NAT_SF"/>
    <property type="match status" value="1"/>
</dbReference>
<dbReference type="PANTHER" id="PTHR43877">
    <property type="entry name" value="AMINOALKYLPHOSPHONATE N-ACETYLTRANSFERASE-RELATED-RELATED"/>
    <property type="match status" value="1"/>
</dbReference>
<feature type="domain" description="N-acetyltransferase" evidence="3">
    <location>
        <begin position="6"/>
        <end position="154"/>
    </location>
</feature>
<dbReference type="SUPFAM" id="SSF55729">
    <property type="entry name" value="Acyl-CoA N-acyltransferases (Nat)"/>
    <property type="match status" value="1"/>
</dbReference>
<evidence type="ECO:0000256" key="1">
    <source>
        <dbReference type="ARBA" id="ARBA00022679"/>
    </source>
</evidence>
<dbReference type="RefSeq" id="WP_265616718.1">
    <property type="nucleotide sequence ID" value="NZ_JAPFRD010000006.1"/>
</dbReference>
<dbReference type="InterPro" id="IPR016181">
    <property type="entry name" value="Acyl_CoA_acyltransferase"/>
</dbReference>
<reference evidence="4" key="1">
    <citation type="submission" date="2022-11" db="EMBL/GenBank/DDBJ databases">
        <title>Alteromonas sp. nov., isolated from sea water of the Qingdao.</title>
        <authorList>
            <person name="Wang Q."/>
        </authorList>
    </citation>
    <scope>NUCLEOTIDE SEQUENCE</scope>
    <source>
        <strain evidence="4">ASW11-7</strain>
    </source>
</reference>
<dbReference type="Pfam" id="PF00583">
    <property type="entry name" value="Acetyltransf_1"/>
    <property type="match status" value="1"/>
</dbReference>
<dbReference type="Gene3D" id="3.40.630.30">
    <property type="match status" value="1"/>
</dbReference>
<keyword evidence="2" id="KW-0012">Acyltransferase</keyword>
<dbReference type="InterPro" id="IPR000182">
    <property type="entry name" value="GNAT_dom"/>
</dbReference>
<dbReference type="Proteomes" id="UP001142810">
    <property type="component" value="Unassembled WGS sequence"/>
</dbReference>
<protein>
    <submittedName>
        <fullName evidence="4">GNAT family N-acetyltransferase</fullName>
    </submittedName>
</protein>
<gene>
    <name evidence="4" type="ORF">OPS25_05845</name>
</gene>
<dbReference type="EMBL" id="JAPFRD010000006">
    <property type="protein sequence ID" value="MCW8108015.1"/>
    <property type="molecule type" value="Genomic_DNA"/>
</dbReference>
<dbReference type="PANTHER" id="PTHR43877:SF5">
    <property type="entry name" value="BLL8307 PROTEIN"/>
    <property type="match status" value="1"/>
</dbReference>